<evidence type="ECO:0000256" key="1">
    <source>
        <dbReference type="ARBA" id="ARBA00004439"/>
    </source>
</evidence>
<evidence type="ECO:0000256" key="5">
    <source>
        <dbReference type="ARBA" id="ARBA00022989"/>
    </source>
</evidence>
<dbReference type="AlphaFoldDB" id="A0A9P6N375"/>
<keyword evidence="12" id="KW-1185">Reference proteome</keyword>
<protein>
    <recommendedName>
        <fullName evidence="9">GDP-mannose transporter</fullName>
        <shortName evidence="9">GMT</shortName>
    </recommendedName>
</protein>
<evidence type="ECO:0000313" key="11">
    <source>
        <dbReference type="EMBL" id="KAG0022367.1"/>
    </source>
</evidence>
<keyword evidence="7 9" id="KW-0472">Membrane</keyword>
<reference evidence="11" key="1">
    <citation type="journal article" date="2020" name="Fungal Divers.">
        <title>Resolving the Mortierellaceae phylogeny through synthesis of multi-gene phylogenetics and phylogenomics.</title>
        <authorList>
            <person name="Vandepol N."/>
            <person name="Liber J."/>
            <person name="Desiro A."/>
            <person name="Na H."/>
            <person name="Kennedy M."/>
            <person name="Barry K."/>
            <person name="Grigoriev I.V."/>
            <person name="Miller A.N."/>
            <person name="O'Donnell K."/>
            <person name="Stajich J.E."/>
            <person name="Bonito G."/>
        </authorList>
    </citation>
    <scope>NUCLEOTIDE SEQUENCE</scope>
    <source>
        <strain evidence="11">NRRL 2769</strain>
    </source>
</reference>
<feature type="transmembrane region" description="Helical" evidence="9">
    <location>
        <begin position="41"/>
        <end position="61"/>
    </location>
</feature>
<organism evidence="11 12">
    <name type="scientific">Entomortierella chlamydospora</name>
    <dbReference type="NCBI Taxonomy" id="101097"/>
    <lineage>
        <taxon>Eukaryota</taxon>
        <taxon>Fungi</taxon>
        <taxon>Fungi incertae sedis</taxon>
        <taxon>Mucoromycota</taxon>
        <taxon>Mortierellomycotina</taxon>
        <taxon>Mortierellomycetes</taxon>
        <taxon>Mortierellales</taxon>
        <taxon>Mortierellaceae</taxon>
        <taxon>Entomortierella</taxon>
    </lineage>
</organism>
<evidence type="ECO:0000256" key="10">
    <source>
        <dbReference type="SAM" id="MobiDB-lite"/>
    </source>
</evidence>
<dbReference type="Proteomes" id="UP000703661">
    <property type="component" value="Unassembled WGS sequence"/>
</dbReference>
<dbReference type="SUPFAM" id="SSF103481">
    <property type="entry name" value="Multidrug resistance efflux transporter EmrE"/>
    <property type="match status" value="1"/>
</dbReference>
<comment type="subcellular location">
    <subcellularLocation>
        <location evidence="1 9">Cytoplasmic vesicle membrane</location>
        <topology evidence="1 9">Multi-pass membrane protein</topology>
    </subcellularLocation>
    <subcellularLocation>
        <location evidence="9">Golgi apparatus membrane</location>
        <topology evidence="9">Multi-pass membrane protein</topology>
    </subcellularLocation>
    <subcellularLocation>
        <location evidence="9">Endoplasmic reticulum membrane</location>
        <topology evidence="9">Multi-pass membrane protein</topology>
    </subcellularLocation>
</comment>
<feature type="transmembrane region" description="Helical" evidence="9">
    <location>
        <begin position="102"/>
        <end position="121"/>
    </location>
</feature>
<sequence length="442" mass="47946">MPTSAHSASIANSAPVSILAYCSSSILMTVTNKLVLSRFDFNMNFLLLSIQAIVALVLLSVFKKVGLITYRRLDTGEAKKWFPVSLSLVAMIYSGSKSLQFLSIPVYTIFKNLTIILIAYGEVLWFGSKVTPVMLLSFILMVLSSIIAGWSDINSFVPKDPADLVRFNLGYAWMALNCLFSAGYVLFMRKRIKHFNFKDFDTVYYNNVLSLPVMLTLSFCLEGWTSGEFGRTFAVDVRSALTVAVVLSGVSSFLISYGSAWCVRCTSSTTYSMVGALNKLPVAASGILFLGDPATAGNILGIAFGFIAGLLYSYSKTDQAQKNFALANNSSLSNSAKSDASIPSSGNDALALSSLTPGIAPPTVFPYQFTSPLINSVASTVAVEMLPHHPEVSSVLGLDARQDVHSKDPLAFKASKAWENHDHKKEASSLPVLDPTERFPFN</sequence>
<keyword evidence="6 9" id="KW-0333">Golgi apparatus</keyword>
<keyword evidence="9" id="KW-0256">Endoplasmic reticulum</keyword>
<keyword evidence="4 9" id="KW-0812">Transmembrane</keyword>
<evidence type="ECO:0000256" key="8">
    <source>
        <dbReference type="ARBA" id="ARBA00023329"/>
    </source>
</evidence>
<feature type="transmembrane region" description="Helical" evidence="9">
    <location>
        <begin position="239"/>
        <end position="263"/>
    </location>
</feature>
<feature type="transmembrane region" description="Helical" evidence="9">
    <location>
        <begin position="296"/>
        <end position="314"/>
    </location>
</feature>
<name>A0A9P6N375_9FUNG</name>
<evidence type="ECO:0000256" key="6">
    <source>
        <dbReference type="ARBA" id="ARBA00023034"/>
    </source>
</evidence>
<accession>A0A9P6N375</accession>
<evidence type="ECO:0000256" key="9">
    <source>
        <dbReference type="RuleBase" id="RU367097"/>
    </source>
</evidence>
<proteinExistence type="inferred from homology"/>
<feature type="transmembrane region" description="Helical" evidence="9">
    <location>
        <begin position="170"/>
        <end position="187"/>
    </location>
</feature>
<comment type="subunit">
    <text evidence="9">Homooligomer.</text>
</comment>
<dbReference type="Pfam" id="PF08449">
    <property type="entry name" value="UAA"/>
    <property type="match status" value="1"/>
</dbReference>
<gene>
    <name evidence="11" type="primary">VRG4_2</name>
    <name evidence="11" type="ORF">BGZ80_000390</name>
</gene>
<evidence type="ECO:0000256" key="4">
    <source>
        <dbReference type="ARBA" id="ARBA00022692"/>
    </source>
</evidence>
<comment type="similarity">
    <text evidence="9">Belongs to the TPT transporter family. SLC35D subfamily.</text>
</comment>
<dbReference type="NCBIfam" id="TIGR00803">
    <property type="entry name" value="nst"/>
    <property type="match status" value="1"/>
</dbReference>
<keyword evidence="5 9" id="KW-1133">Transmembrane helix</keyword>
<dbReference type="PANTHER" id="PTHR11132">
    <property type="entry name" value="SOLUTE CARRIER FAMILY 35"/>
    <property type="match status" value="1"/>
</dbReference>
<evidence type="ECO:0000256" key="7">
    <source>
        <dbReference type="ARBA" id="ARBA00023136"/>
    </source>
</evidence>
<comment type="function">
    <text evidence="9">Involved in the import of GDP-mannose from the cytoplasm into the Golgi lumen.</text>
</comment>
<feature type="transmembrane region" description="Helical" evidence="9">
    <location>
        <begin position="270"/>
        <end position="290"/>
    </location>
</feature>
<evidence type="ECO:0000256" key="3">
    <source>
        <dbReference type="ARBA" id="ARBA00022597"/>
    </source>
</evidence>
<dbReference type="InterPro" id="IPR037185">
    <property type="entry name" value="EmrE-like"/>
</dbReference>
<dbReference type="GO" id="GO:0055085">
    <property type="term" value="P:transmembrane transport"/>
    <property type="evidence" value="ECO:0007669"/>
    <property type="project" value="InterPro"/>
</dbReference>
<dbReference type="GO" id="GO:0000139">
    <property type="term" value="C:Golgi membrane"/>
    <property type="evidence" value="ECO:0007669"/>
    <property type="project" value="UniProtKB-SubCell"/>
</dbReference>
<feature type="transmembrane region" description="Helical" evidence="9">
    <location>
        <begin position="208"/>
        <end position="227"/>
    </location>
</feature>
<feature type="region of interest" description="Disordered" evidence="10">
    <location>
        <begin position="423"/>
        <end position="442"/>
    </location>
</feature>
<dbReference type="EMBL" id="JAAAID010000108">
    <property type="protein sequence ID" value="KAG0022367.1"/>
    <property type="molecule type" value="Genomic_DNA"/>
</dbReference>
<dbReference type="GO" id="GO:0030659">
    <property type="term" value="C:cytoplasmic vesicle membrane"/>
    <property type="evidence" value="ECO:0007669"/>
    <property type="project" value="UniProtKB-SubCell"/>
</dbReference>
<feature type="transmembrane region" description="Helical" evidence="9">
    <location>
        <begin position="133"/>
        <end position="150"/>
    </location>
</feature>
<dbReference type="GO" id="GO:0005789">
    <property type="term" value="C:endoplasmic reticulum membrane"/>
    <property type="evidence" value="ECO:0007669"/>
    <property type="project" value="UniProtKB-SubCell"/>
</dbReference>
<comment type="caution">
    <text evidence="11">The sequence shown here is derived from an EMBL/GenBank/DDBJ whole genome shotgun (WGS) entry which is preliminary data.</text>
</comment>
<keyword evidence="8 9" id="KW-0968">Cytoplasmic vesicle</keyword>
<evidence type="ECO:0000256" key="2">
    <source>
        <dbReference type="ARBA" id="ARBA00022448"/>
    </source>
</evidence>
<keyword evidence="2 9" id="KW-0813">Transport</keyword>
<evidence type="ECO:0000313" key="12">
    <source>
        <dbReference type="Proteomes" id="UP000703661"/>
    </source>
</evidence>
<dbReference type="InterPro" id="IPR050186">
    <property type="entry name" value="TPT_transporter"/>
</dbReference>
<dbReference type="InterPro" id="IPR013657">
    <property type="entry name" value="SCL35B1-4/HUT1"/>
</dbReference>
<keyword evidence="3 9" id="KW-0762">Sugar transport</keyword>